<feature type="transmembrane region" description="Helical" evidence="2">
    <location>
        <begin position="154"/>
        <end position="175"/>
    </location>
</feature>
<feature type="transmembrane region" description="Helical" evidence="2">
    <location>
        <begin position="81"/>
        <end position="102"/>
    </location>
</feature>
<evidence type="ECO:0000313" key="4">
    <source>
        <dbReference type="RefSeq" id="XP_065672580.1"/>
    </source>
</evidence>
<feature type="transmembrane region" description="Helical" evidence="2">
    <location>
        <begin position="353"/>
        <end position="375"/>
    </location>
</feature>
<evidence type="ECO:0000313" key="3">
    <source>
        <dbReference type="Proteomes" id="UP001652625"/>
    </source>
</evidence>
<dbReference type="Gene3D" id="1.20.1250.20">
    <property type="entry name" value="MFS general substrate transporter like domains"/>
    <property type="match status" value="2"/>
</dbReference>
<sequence length="485" mass="54048">MPSLFPAKLKFCYGVGHVLNDLTAAMWFSYMLIFMHKVVAFTNVNAGFIILAGQIADALATTFVGYQSDTTVNVKYGRRKIWHLLGVFCVAISFPFIFSLCISHCANSSPSSLMIYYIPFVVIFQFGWASTQISHLSLIPEITTCQQGKVELNAYRYFFTVLSNLIVFGVCFTLFELNDSGTEALTKADAFKFQILAVSMVVLGLLFMIIFHVGVKEEPVSSLYSVSYGDEEATSLAASVQSVSCQKTIKSWFKTPLFYQVGWLYMMTRLIVNVSQIYISYFVLDSLKLPKNSIAIAPAIIYVSGIVASILAKLFNRKLGLKLTYLLGISLISASSVWFYELEELSIRFKYEAYGATIFLGMGGSTLLIVSLAMISEMIDKNTDTAAFVYGSMSFLDKMSNGGAVMIIQYLQPCKSIPICCKDCQEYFRYIMSLVPGSCAVLALICLLTLIKSPFGSFKKKEKIFQNNKYGSLDSKFERNSTIQS</sequence>
<feature type="transmembrane region" description="Helical" evidence="2">
    <location>
        <begin position="114"/>
        <end position="133"/>
    </location>
</feature>
<dbReference type="SUPFAM" id="SSF103473">
    <property type="entry name" value="MFS general substrate transporter"/>
    <property type="match status" value="1"/>
</dbReference>
<feature type="transmembrane region" description="Helical" evidence="2">
    <location>
        <begin position="195"/>
        <end position="215"/>
    </location>
</feature>
<gene>
    <name evidence="4" type="primary">LOC100197126</name>
</gene>
<evidence type="ECO:0000256" key="2">
    <source>
        <dbReference type="SAM" id="Phobius"/>
    </source>
</evidence>
<keyword evidence="3" id="KW-1185">Reference proteome</keyword>
<dbReference type="CDD" id="cd17491">
    <property type="entry name" value="MFS_MFSD12"/>
    <property type="match status" value="1"/>
</dbReference>
<name>A0ABM4DDU4_HYDVU</name>
<feature type="transmembrane region" description="Helical" evidence="2">
    <location>
        <begin position="430"/>
        <end position="451"/>
    </location>
</feature>
<keyword evidence="2" id="KW-0812">Transmembrane</keyword>
<accession>A0ABM4DDU4</accession>
<comment type="similarity">
    <text evidence="1">Belongs to the major facilitator superfamily.</text>
</comment>
<reference evidence="4" key="1">
    <citation type="submission" date="2025-08" db="UniProtKB">
        <authorList>
            <consortium name="RefSeq"/>
        </authorList>
    </citation>
    <scope>IDENTIFICATION</scope>
</reference>
<dbReference type="Proteomes" id="UP001652625">
    <property type="component" value="Chromosome 13"/>
</dbReference>
<dbReference type="GeneID" id="100197126"/>
<feature type="transmembrane region" description="Helical" evidence="2">
    <location>
        <begin position="323"/>
        <end position="341"/>
    </location>
</feature>
<feature type="transmembrane region" description="Helical" evidence="2">
    <location>
        <begin position="12"/>
        <end position="33"/>
    </location>
</feature>
<dbReference type="Pfam" id="PF13347">
    <property type="entry name" value="MFS_2"/>
    <property type="match status" value="1"/>
</dbReference>
<feature type="transmembrane region" description="Helical" evidence="2">
    <location>
        <begin position="293"/>
        <end position="311"/>
    </location>
</feature>
<feature type="transmembrane region" description="Helical" evidence="2">
    <location>
        <begin position="39"/>
        <end position="60"/>
    </location>
</feature>
<proteinExistence type="inferred from homology"/>
<feature type="transmembrane region" description="Helical" evidence="2">
    <location>
        <begin position="257"/>
        <end position="281"/>
    </location>
</feature>
<dbReference type="InterPro" id="IPR039672">
    <property type="entry name" value="MFS_2"/>
</dbReference>
<evidence type="ECO:0000256" key="1">
    <source>
        <dbReference type="ARBA" id="ARBA00008335"/>
    </source>
</evidence>
<organism evidence="3 4">
    <name type="scientific">Hydra vulgaris</name>
    <name type="common">Hydra</name>
    <name type="synonym">Hydra attenuata</name>
    <dbReference type="NCBI Taxonomy" id="6087"/>
    <lineage>
        <taxon>Eukaryota</taxon>
        <taxon>Metazoa</taxon>
        <taxon>Cnidaria</taxon>
        <taxon>Hydrozoa</taxon>
        <taxon>Hydroidolina</taxon>
        <taxon>Anthoathecata</taxon>
        <taxon>Aplanulata</taxon>
        <taxon>Hydridae</taxon>
        <taxon>Hydra</taxon>
    </lineage>
</organism>
<dbReference type="RefSeq" id="XP_065672580.1">
    <property type="nucleotide sequence ID" value="XM_065816508.1"/>
</dbReference>
<keyword evidence="2" id="KW-1133">Transmembrane helix</keyword>
<keyword evidence="2" id="KW-0472">Membrane</keyword>
<protein>
    <submittedName>
        <fullName evidence="4">Major facilitator superfamily domain-containing protein 12 isoform X4</fullName>
    </submittedName>
</protein>
<dbReference type="PANTHER" id="PTHR11328">
    <property type="entry name" value="MAJOR FACILITATOR SUPERFAMILY DOMAIN-CONTAINING PROTEIN"/>
    <property type="match status" value="1"/>
</dbReference>
<dbReference type="PANTHER" id="PTHR11328:SF28">
    <property type="entry name" value="MAJOR FACILITATOR SUPERFAMILY DOMAIN-CONTAINING PROTEIN 12"/>
    <property type="match status" value="1"/>
</dbReference>
<dbReference type="InterPro" id="IPR036259">
    <property type="entry name" value="MFS_trans_sf"/>
</dbReference>